<reference evidence="1 2" key="1">
    <citation type="submission" date="2018-11" db="EMBL/GenBank/DDBJ databases">
        <title>Genome sequencing and assembly of Clostridium tagluense strain A121.</title>
        <authorList>
            <person name="Murakami T."/>
            <person name="Segawa T."/>
            <person name="Shcherbakova V.A."/>
            <person name="Mori H."/>
            <person name="Yoshimura Y."/>
        </authorList>
    </citation>
    <scope>NUCLEOTIDE SEQUENCE [LARGE SCALE GENOMIC DNA]</scope>
    <source>
        <strain evidence="1 2">A121</strain>
    </source>
</reference>
<dbReference type="AlphaFoldDB" id="A0A401UQ62"/>
<gene>
    <name evidence="1" type="ORF">Ctaglu_32920</name>
</gene>
<proteinExistence type="predicted"/>
<evidence type="ECO:0000313" key="2">
    <source>
        <dbReference type="Proteomes" id="UP000287872"/>
    </source>
</evidence>
<accession>A0A401UQ62</accession>
<sequence>MRVLTCVECGHPVLFKVKNPHKKRPHFYHKVMKGVMRECSYNEESEEHIRGIGIILDYMKEAYRDIKYEFRYKFRYKLPNSKYADLYFKFEDGNDLAIEFERQDLDFEYWEEKHNSFKFLNIKELWFIKMDNSWDII</sequence>
<organism evidence="1 2">
    <name type="scientific">Clostridium tagluense</name>
    <dbReference type="NCBI Taxonomy" id="360422"/>
    <lineage>
        <taxon>Bacteria</taxon>
        <taxon>Bacillati</taxon>
        <taxon>Bacillota</taxon>
        <taxon>Clostridia</taxon>
        <taxon>Eubacteriales</taxon>
        <taxon>Clostridiaceae</taxon>
        <taxon>Clostridium</taxon>
    </lineage>
</organism>
<dbReference type="Proteomes" id="UP000287872">
    <property type="component" value="Unassembled WGS sequence"/>
</dbReference>
<protein>
    <submittedName>
        <fullName evidence="1">Uncharacterized protein</fullName>
    </submittedName>
</protein>
<name>A0A401UQ62_9CLOT</name>
<comment type="caution">
    <text evidence="1">The sequence shown here is derived from an EMBL/GenBank/DDBJ whole genome shotgun (WGS) entry which is preliminary data.</text>
</comment>
<keyword evidence="2" id="KW-1185">Reference proteome</keyword>
<dbReference type="EMBL" id="BHYK01000020">
    <property type="protein sequence ID" value="GCD11669.1"/>
    <property type="molecule type" value="Genomic_DNA"/>
</dbReference>
<evidence type="ECO:0000313" key="1">
    <source>
        <dbReference type="EMBL" id="GCD11669.1"/>
    </source>
</evidence>